<dbReference type="RefSeq" id="WP_246099030.1">
    <property type="nucleotide sequence ID" value="NZ_VJOL01000062.1"/>
</dbReference>
<keyword evidence="1" id="KW-0812">Transmembrane</keyword>
<comment type="caution">
    <text evidence="2">The sequence shown here is derived from an EMBL/GenBank/DDBJ whole genome shotgun (WGS) entry which is preliminary data.</text>
</comment>
<accession>A0A554WX03</accession>
<gene>
    <name evidence="2" type="ORF">Tther_02342</name>
</gene>
<dbReference type="AlphaFoldDB" id="A0A554WX03"/>
<proteinExistence type="predicted"/>
<evidence type="ECO:0000313" key="2">
    <source>
        <dbReference type="EMBL" id="TSE28110.1"/>
    </source>
</evidence>
<name>A0A554WX03_9BURK</name>
<feature type="transmembrane region" description="Helical" evidence="1">
    <location>
        <begin position="38"/>
        <end position="58"/>
    </location>
</feature>
<reference evidence="2 3" key="1">
    <citation type="submission" date="2019-07" db="EMBL/GenBank/DDBJ databases">
        <title>Tepidimonas thermarum AA-1 draft genome.</title>
        <authorList>
            <person name="Da Costa M.S."/>
            <person name="Froufe H.J.C."/>
            <person name="Egas C."/>
            <person name="Albuquerque L."/>
        </authorList>
    </citation>
    <scope>NUCLEOTIDE SEQUENCE [LARGE SCALE GENOMIC DNA]</scope>
    <source>
        <strain evidence="2 3">AA-1</strain>
    </source>
</reference>
<evidence type="ECO:0000256" key="1">
    <source>
        <dbReference type="SAM" id="Phobius"/>
    </source>
</evidence>
<dbReference type="Pfam" id="PF10003">
    <property type="entry name" value="DUF2244"/>
    <property type="match status" value="1"/>
</dbReference>
<dbReference type="InterPro" id="IPR019253">
    <property type="entry name" value="DUF2244_TM"/>
</dbReference>
<organism evidence="2 3">
    <name type="scientific">Tepidimonas thermarum</name>
    <dbReference type="NCBI Taxonomy" id="335431"/>
    <lineage>
        <taxon>Bacteria</taxon>
        <taxon>Pseudomonadati</taxon>
        <taxon>Pseudomonadota</taxon>
        <taxon>Betaproteobacteria</taxon>
        <taxon>Burkholderiales</taxon>
        <taxon>Tepidimonas</taxon>
    </lineage>
</organism>
<keyword evidence="1" id="KW-0472">Membrane</keyword>
<feature type="transmembrane region" description="Helical" evidence="1">
    <location>
        <begin position="64"/>
        <end position="83"/>
    </location>
</feature>
<keyword evidence="3" id="KW-1185">Reference proteome</keyword>
<dbReference type="EMBL" id="VJOL01000062">
    <property type="protein sequence ID" value="TSE28110.1"/>
    <property type="molecule type" value="Genomic_DNA"/>
</dbReference>
<evidence type="ECO:0000313" key="3">
    <source>
        <dbReference type="Proteomes" id="UP000318542"/>
    </source>
</evidence>
<sequence length="169" mass="18620">MASPERDASHARFRLAEPGPHGLRWQLRRNCVLTPQQLLWAFALAGVAALVVAGFFWVMGARLVLPFAVLETAALGWAFLWYARHATDRETLVLDARRLVVECEQGGVVARHELPRPWLRVGDAGGLVELRAGASCIRVGRYARPEHRCQVARELRLALGLPVAAAVDA</sequence>
<keyword evidence="1" id="KW-1133">Transmembrane helix</keyword>
<dbReference type="Proteomes" id="UP000318542">
    <property type="component" value="Unassembled WGS sequence"/>
</dbReference>
<protein>
    <recommendedName>
        <fullName evidence="4">Integral membrane protein</fullName>
    </recommendedName>
</protein>
<evidence type="ECO:0008006" key="4">
    <source>
        <dbReference type="Google" id="ProtNLM"/>
    </source>
</evidence>